<dbReference type="Gene3D" id="1.20.5.1930">
    <property type="match status" value="1"/>
</dbReference>
<dbReference type="Pfam" id="PF13675">
    <property type="entry name" value="PilJ"/>
    <property type="match status" value="1"/>
</dbReference>
<dbReference type="PANTHER" id="PTHR24421">
    <property type="entry name" value="NITRATE/NITRITE SENSOR PROTEIN NARX-RELATED"/>
    <property type="match status" value="1"/>
</dbReference>
<dbReference type="RefSeq" id="WP_140469791.1">
    <property type="nucleotide sequence ID" value="NZ_RCZD01000001.1"/>
</dbReference>
<keyword evidence="12 14" id="KW-0902">Two-component regulatory system</keyword>
<accession>A0A502GTB3</accession>
<keyword evidence="4 14" id="KW-0997">Cell inner membrane</keyword>
<dbReference type="InterPro" id="IPR042295">
    <property type="entry name" value="NarX-like_N_sf"/>
</dbReference>
<evidence type="ECO:0000256" key="8">
    <source>
        <dbReference type="ARBA" id="ARBA00022741"/>
    </source>
</evidence>
<evidence type="ECO:0000313" key="19">
    <source>
        <dbReference type="Proteomes" id="UP000317663"/>
    </source>
</evidence>
<comment type="subcellular location">
    <subcellularLocation>
        <location evidence="2">Cell inner membrane</location>
        <topology evidence="2">Multi-pass membrane protein</topology>
    </subcellularLocation>
</comment>
<dbReference type="Pfam" id="PF07730">
    <property type="entry name" value="HisKA_3"/>
    <property type="match status" value="1"/>
</dbReference>
<dbReference type="InterPro" id="IPR050482">
    <property type="entry name" value="Sensor_HK_TwoCompSys"/>
</dbReference>
<proteinExistence type="predicted"/>
<keyword evidence="5" id="KW-0597">Phosphoprotein</keyword>
<evidence type="ECO:0000256" key="13">
    <source>
        <dbReference type="ARBA" id="ARBA00023136"/>
    </source>
</evidence>
<gene>
    <name evidence="18" type="primary">narX</name>
    <name evidence="18" type="ORF">EAH77_00155</name>
</gene>
<dbReference type="GO" id="GO:0005524">
    <property type="term" value="F:ATP binding"/>
    <property type="evidence" value="ECO:0007669"/>
    <property type="project" value="UniProtKB-UniRule"/>
</dbReference>
<feature type="domain" description="Histidine kinase" evidence="16">
    <location>
        <begin position="412"/>
        <end position="606"/>
    </location>
</feature>
<evidence type="ECO:0000256" key="14">
    <source>
        <dbReference type="PIRNR" id="PIRNR003167"/>
    </source>
</evidence>
<dbReference type="Gene3D" id="1.20.120.960">
    <property type="entry name" value="Histidine kinase NarX, sensor domain"/>
    <property type="match status" value="1"/>
</dbReference>
<dbReference type="InterPro" id="IPR016380">
    <property type="entry name" value="Sig_transdc_His_kin_NarX/NarQ"/>
</dbReference>
<keyword evidence="8 14" id="KW-0547">Nucleotide-binding</keyword>
<keyword evidence="10 14" id="KW-0067">ATP-binding</keyword>
<dbReference type="EMBL" id="RCZD01000001">
    <property type="protein sequence ID" value="TPG64702.1"/>
    <property type="molecule type" value="Genomic_DNA"/>
</dbReference>
<reference evidence="18 19" key="1">
    <citation type="journal article" date="2019" name="Environ. Microbiol.">
        <title>Species interactions and distinct microbial communities in high Arctic permafrost affected cryosols are associated with the CH4 and CO2 gas fluxes.</title>
        <authorList>
            <person name="Altshuler I."/>
            <person name="Hamel J."/>
            <person name="Turney S."/>
            <person name="Magnuson E."/>
            <person name="Levesque R."/>
            <person name="Greer C."/>
            <person name="Whyte L.G."/>
        </authorList>
    </citation>
    <scope>NUCLEOTIDE SEQUENCE [LARGE SCALE GENOMIC DNA]</scope>
    <source>
        <strain evidence="18 19">E4</strain>
    </source>
</reference>
<evidence type="ECO:0000256" key="9">
    <source>
        <dbReference type="ARBA" id="ARBA00022777"/>
    </source>
</evidence>
<evidence type="ECO:0000256" key="11">
    <source>
        <dbReference type="ARBA" id="ARBA00022989"/>
    </source>
</evidence>
<evidence type="ECO:0000256" key="10">
    <source>
        <dbReference type="ARBA" id="ARBA00022840"/>
    </source>
</evidence>
<dbReference type="SUPFAM" id="SSF55781">
    <property type="entry name" value="GAF domain-like"/>
    <property type="match status" value="1"/>
</dbReference>
<dbReference type="PIRSF" id="PIRSF003167">
    <property type="entry name" value="STHK_NarX/NarQ"/>
    <property type="match status" value="1"/>
</dbReference>
<dbReference type="SMART" id="SM00304">
    <property type="entry name" value="HAMP"/>
    <property type="match status" value="1"/>
</dbReference>
<evidence type="ECO:0000256" key="4">
    <source>
        <dbReference type="ARBA" id="ARBA00022519"/>
    </source>
</evidence>
<protein>
    <recommendedName>
        <fullName evidence="14">Sensor protein</fullName>
        <ecNumber evidence="14">2.7.13.3</ecNumber>
    </recommendedName>
</protein>
<evidence type="ECO:0000256" key="1">
    <source>
        <dbReference type="ARBA" id="ARBA00000085"/>
    </source>
</evidence>
<comment type="caution">
    <text evidence="18">The sequence shown here is derived from an EMBL/GenBank/DDBJ whole genome shotgun (WGS) entry which is preliminary data.</text>
</comment>
<dbReference type="InterPro" id="IPR036890">
    <property type="entry name" value="HATPase_C_sf"/>
</dbReference>
<dbReference type="CDD" id="cd06225">
    <property type="entry name" value="HAMP"/>
    <property type="match status" value="1"/>
</dbReference>
<dbReference type="PANTHER" id="PTHR24421:SF51">
    <property type="entry name" value="NITRATE_NITRITE SENSOR PROTEIN NARX"/>
    <property type="match status" value="1"/>
</dbReference>
<dbReference type="AlphaFoldDB" id="A0A502GTB3"/>
<evidence type="ECO:0000256" key="15">
    <source>
        <dbReference type="SAM" id="Phobius"/>
    </source>
</evidence>
<dbReference type="InterPro" id="IPR029095">
    <property type="entry name" value="NarX-like_N"/>
</dbReference>
<dbReference type="GO" id="GO:0005886">
    <property type="term" value="C:plasma membrane"/>
    <property type="evidence" value="ECO:0007669"/>
    <property type="project" value="UniProtKB-SubCell"/>
</dbReference>
<dbReference type="OrthoDB" id="9811306at2"/>
<dbReference type="Pfam" id="PF00672">
    <property type="entry name" value="HAMP"/>
    <property type="match status" value="1"/>
</dbReference>
<dbReference type="InterPro" id="IPR005467">
    <property type="entry name" value="His_kinase_dom"/>
</dbReference>
<organism evidence="18 19">
    <name type="scientific">Ewingella americana</name>
    <dbReference type="NCBI Taxonomy" id="41202"/>
    <lineage>
        <taxon>Bacteria</taxon>
        <taxon>Pseudomonadati</taxon>
        <taxon>Pseudomonadota</taxon>
        <taxon>Gammaproteobacteria</taxon>
        <taxon>Enterobacterales</taxon>
        <taxon>Yersiniaceae</taxon>
        <taxon>Ewingella</taxon>
    </lineage>
</organism>
<evidence type="ECO:0000256" key="3">
    <source>
        <dbReference type="ARBA" id="ARBA00022475"/>
    </source>
</evidence>
<dbReference type="InterPro" id="IPR003660">
    <property type="entry name" value="HAMP_dom"/>
</dbReference>
<evidence type="ECO:0000256" key="12">
    <source>
        <dbReference type="ARBA" id="ARBA00023012"/>
    </source>
</evidence>
<dbReference type="InterPro" id="IPR011712">
    <property type="entry name" value="Sig_transdc_His_kin_sub3_dim/P"/>
</dbReference>
<keyword evidence="11 15" id="KW-1133">Transmembrane helix</keyword>
<dbReference type="NCBIfam" id="NF007896">
    <property type="entry name" value="PRK10600.1"/>
    <property type="match status" value="1"/>
</dbReference>
<keyword evidence="9 14" id="KW-0418">Kinase</keyword>
<dbReference type="InterPro" id="IPR003594">
    <property type="entry name" value="HATPase_dom"/>
</dbReference>
<dbReference type="GO" id="GO:0046983">
    <property type="term" value="F:protein dimerization activity"/>
    <property type="evidence" value="ECO:0007669"/>
    <property type="project" value="UniProtKB-UniRule"/>
</dbReference>
<name>A0A502GTB3_9GAMM</name>
<dbReference type="EC" id="2.7.13.3" evidence="14"/>
<evidence type="ECO:0000313" key="18">
    <source>
        <dbReference type="EMBL" id="TPG64702.1"/>
    </source>
</evidence>
<dbReference type="PROSITE" id="PS50109">
    <property type="entry name" value="HIS_KIN"/>
    <property type="match status" value="1"/>
</dbReference>
<sequence>MINRALAPLSLVSQIALLMLLLGLLGIGSMSVAAWMAQSIQGNAHAINKAGSLRMQSYRLLASVPLTKESNGYLRQMEQDQDSTDLLRAVQSEHLQSEFEALRHYWTTTLKSQIQQAQRPAQVASNVAVYVSQLDKLVAALEHKTEYHLTLISMVQRGLLAITLLLLALTIWFLRRRLLEPWQRLLAQANAVTAGDFSQRYQLMRVSSADATRAPRPHNEMDILGQSLNSMSLAMERLVDSLAELVANKTADLQHKNQVLDFLYRVSRQLHTTAPLEQRLVPVLEELQTLTPLQSVQLRLYENNSAELFNDIGSPQQAQTTHNAADTQGNHHLLRENIALDQDNLHQPLSWSLRDDRENYGVLLAQLPQDCQLNDDQQQLITTLLDQLTSSLMLARQSEHQQQLMLMDERSAIARELHDSLAQSLSCMKIQIACLQMQGGERSEENRQLIQQIRDELNTAYRQLRELLTTFRLKMHTPGLRAAMQHAVDEFSARMGFDIAFNYQLPPRSVPANQAIHLLHIAREALNNAFKHAHATDVSLTLTCDEGQILMQVADNGQGLPENVERQNHYGLIIMQDRAKSLHGECRVARRAHGGTEVTVRFRPDALPINPQEQV</sequence>
<dbReference type="Pfam" id="PF02518">
    <property type="entry name" value="HATPase_c"/>
    <property type="match status" value="1"/>
</dbReference>
<feature type="transmembrane region" description="Helical" evidence="15">
    <location>
        <begin position="154"/>
        <end position="174"/>
    </location>
</feature>
<keyword evidence="3 14" id="KW-1003">Cell membrane</keyword>
<evidence type="ECO:0000256" key="2">
    <source>
        <dbReference type="ARBA" id="ARBA00004429"/>
    </source>
</evidence>
<feature type="domain" description="HAMP" evidence="17">
    <location>
        <begin position="176"/>
        <end position="240"/>
    </location>
</feature>
<dbReference type="GO" id="GO:0000155">
    <property type="term" value="F:phosphorelay sensor kinase activity"/>
    <property type="evidence" value="ECO:0007669"/>
    <property type="project" value="UniProtKB-UniRule"/>
</dbReference>
<evidence type="ECO:0000256" key="6">
    <source>
        <dbReference type="ARBA" id="ARBA00022679"/>
    </source>
</evidence>
<dbReference type="Proteomes" id="UP000317663">
    <property type="component" value="Unassembled WGS sequence"/>
</dbReference>
<evidence type="ECO:0000259" key="17">
    <source>
        <dbReference type="PROSITE" id="PS50885"/>
    </source>
</evidence>
<evidence type="ECO:0000256" key="7">
    <source>
        <dbReference type="ARBA" id="ARBA00022692"/>
    </source>
</evidence>
<comment type="catalytic activity">
    <reaction evidence="1 14">
        <text>ATP + protein L-histidine = ADP + protein N-phospho-L-histidine.</text>
        <dbReference type="EC" id="2.7.13.3"/>
    </reaction>
</comment>
<evidence type="ECO:0000259" key="16">
    <source>
        <dbReference type="PROSITE" id="PS50109"/>
    </source>
</evidence>
<dbReference type="CDD" id="cd16917">
    <property type="entry name" value="HATPase_UhpB-NarQ-NarX-like"/>
    <property type="match status" value="1"/>
</dbReference>
<keyword evidence="19" id="KW-1185">Reference proteome</keyword>
<dbReference type="CDD" id="cd22900">
    <property type="entry name" value="NarX_sensor"/>
    <property type="match status" value="1"/>
</dbReference>
<dbReference type="SMART" id="SM00387">
    <property type="entry name" value="HATPase_c"/>
    <property type="match status" value="1"/>
</dbReference>
<evidence type="ECO:0000256" key="5">
    <source>
        <dbReference type="ARBA" id="ARBA00022553"/>
    </source>
</evidence>
<dbReference type="Gene3D" id="3.30.565.10">
    <property type="entry name" value="Histidine kinase-like ATPase, C-terminal domain"/>
    <property type="match status" value="1"/>
</dbReference>
<dbReference type="PROSITE" id="PS50885">
    <property type="entry name" value="HAMP"/>
    <property type="match status" value="1"/>
</dbReference>
<keyword evidence="7 15" id="KW-0812">Transmembrane</keyword>
<keyword evidence="13 14" id="KW-0472">Membrane</keyword>
<keyword evidence="6 14" id="KW-0808">Transferase</keyword>
<dbReference type="SUPFAM" id="SSF55874">
    <property type="entry name" value="ATPase domain of HSP90 chaperone/DNA topoisomerase II/histidine kinase"/>
    <property type="match status" value="1"/>
</dbReference>